<sequence>MRTGSPWGASGFRTLFAGAAFSQFGVNVGYIAVPLIAVTALGAGAGQVGVLSALSTVAFLVIGLPAGAWIDRMRHRRVLIAADLVRAALYLSIPVAWWLGVLTLGQLYAVVVLYGCATVFFDIASQSVLPQLVGRDRLVPANSAVMTLIALANIGGRGAGGAIVQFLTAPVAAASTAVAHLVAALRLSALPPTPPPAAPARRASLRAQISEGVRHVFGVPELRALALTATFNNLGSQIVNTMLPIVFVRDLGYPAGTLGLFWMAGGAGLLAGARLARPLAVRLGPGRALVFAGPVMAPAALLLPLVDRGAGLWLAGAGYFLAMAKTGMDNVLGVTLRQRMTPDPLLGRMNATFRTLLTGALALGAAAAGLIGELTAVRPALWTGAIVLSLAFLPVTLSPLRSRGRSAHAPGEATAAR</sequence>
<dbReference type="PANTHER" id="PTHR23513">
    <property type="entry name" value="INTEGRAL MEMBRANE EFFLUX PROTEIN-RELATED"/>
    <property type="match status" value="1"/>
</dbReference>
<feature type="transmembrane region" description="Helical" evidence="6">
    <location>
        <begin position="12"/>
        <end position="33"/>
    </location>
</feature>
<feature type="transmembrane region" description="Helical" evidence="6">
    <location>
        <begin position="45"/>
        <end position="66"/>
    </location>
</feature>
<accession>A0A3A4B7S8</accession>
<dbReference type="RefSeq" id="WP_119926503.1">
    <property type="nucleotide sequence ID" value="NZ_QZEY01000003.1"/>
</dbReference>
<keyword evidence="5 6" id="KW-0472">Membrane</keyword>
<dbReference type="InterPro" id="IPR036259">
    <property type="entry name" value="MFS_trans_sf"/>
</dbReference>
<evidence type="ECO:0000313" key="8">
    <source>
        <dbReference type="Proteomes" id="UP000265768"/>
    </source>
</evidence>
<feature type="transmembrane region" description="Helical" evidence="6">
    <location>
        <begin position="162"/>
        <end position="185"/>
    </location>
</feature>
<evidence type="ECO:0000256" key="4">
    <source>
        <dbReference type="ARBA" id="ARBA00022989"/>
    </source>
</evidence>
<feature type="transmembrane region" description="Helical" evidence="6">
    <location>
        <begin position="380"/>
        <end position="400"/>
    </location>
</feature>
<evidence type="ECO:0000256" key="2">
    <source>
        <dbReference type="ARBA" id="ARBA00022475"/>
    </source>
</evidence>
<evidence type="ECO:0000256" key="1">
    <source>
        <dbReference type="ARBA" id="ARBA00004651"/>
    </source>
</evidence>
<gene>
    <name evidence="7" type="ORF">D5H75_12330</name>
</gene>
<evidence type="ECO:0000256" key="5">
    <source>
        <dbReference type="ARBA" id="ARBA00023136"/>
    </source>
</evidence>
<evidence type="ECO:0000256" key="3">
    <source>
        <dbReference type="ARBA" id="ARBA00022692"/>
    </source>
</evidence>
<name>A0A3A4B7S8_9ACTN</name>
<comment type="caution">
    <text evidence="7">The sequence shown here is derived from an EMBL/GenBank/DDBJ whole genome shotgun (WGS) entry which is preliminary data.</text>
</comment>
<reference evidence="7 8" key="1">
    <citation type="submission" date="2018-09" db="EMBL/GenBank/DDBJ databases">
        <title>YIM 75507 draft genome.</title>
        <authorList>
            <person name="Tang S."/>
            <person name="Feng Y."/>
        </authorList>
    </citation>
    <scope>NUCLEOTIDE SEQUENCE [LARGE SCALE GENOMIC DNA]</scope>
    <source>
        <strain evidence="7 8">YIM 75507</strain>
    </source>
</reference>
<feature type="transmembrane region" description="Helical" evidence="6">
    <location>
        <begin position="253"/>
        <end position="276"/>
    </location>
</feature>
<keyword evidence="4 6" id="KW-1133">Transmembrane helix</keyword>
<dbReference type="OrthoDB" id="9815525at2"/>
<proteinExistence type="predicted"/>
<dbReference type="GO" id="GO:0005886">
    <property type="term" value="C:plasma membrane"/>
    <property type="evidence" value="ECO:0007669"/>
    <property type="project" value="UniProtKB-SubCell"/>
</dbReference>
<protein>
    <submittedName>
        <fullName evidence="7">MFS transporter</fullName>
    </submittedName>
</protein>
<dbReference type="EMBL" id="QZEY01000003">
    <property type="protein sequence ID" value="RJL33544.1"/>
    <property type="molecule type" value="Genomic_DNA"/>
</dbReference>
<dbReference type="SUPFAM" id="SSF103473">
    <property type="entry name" value="MFS general substrate transporter"/>
    <property type="match status" value="1"/>
</dbReference>
<dbReference type="Proteomes" id="UP000265768">
    <property type="component" value="Unassembled WGS sequence"/>
</dbReference>
<evidence type="ECO:0000313" key="7">
    <source>
        <dbReference type="EMBL" id="RJL33544.1"/>
    </source>
</evidence>
<feature type="transmembrane region" description="Helical" evidence="6">
    <location>
        <begin position="137"/>
        <end position="156"/>
    </location>
</feature>
<feature type="transmembrane region" description="Helical" evidence="6">
    <location>
        <begin position="288"/>
        <end position="306"/>
    </location>
</feature>
<dbReference type="PANTHER" id="PTHR23513:SF6">
    <property type="entry name" value="MAJOR FACILITATOR SUPERFAMILY ASSOCIATED DOMAIN-CONTAINING PROTEIN"/>
    <property type="match status" value="1"/>
</dbReference>
<feature type="transmembrane region" description="Helical" evidence="6">
    <location>
        <begin position="312"/>
        <end position="332"/>
    </location>
</feature>
<dbReference type="GO" id="GO:0022857">
    <property type="term" value="F:transmembrane transporter activity"/>
    <property type="evidence" value="ECO:0007669"/>
    <property type="project" value="InterPro"/>
</dbReference>
<keyword evidence="8" id="KW-1185">Reference proteome</keyword>
<dbReference type="Gene3D" id="1.20.1250.20">
    <property type="entry name" value="MFS general substrate transporter like domains"/>
    <property type="match status" value="1"/>
</dbReference>
<keyword evidence="2" id="KW-1003">Cell membrane</keyword>
<dbReference type="CDD" id="cd06173">
    <property type="entry name" value="MFS_MefA_like"/>
    <property type="match status" value="1"/>
</dbReference>
<dbReference type="InterPro" id="IPR011701">
    <property type="entry name" value="MFS"/>
</dbReference>
<comment type="subcellular location">
    <subcellularLocation>
        <location evidence="1">Cell membrane</location>
        <topology evidence="1">Multi-pass membrane protein</topology>
    </subcellularLocation>
</comment>
<organism evidence="7 8">
    <name type="scientific">Bailinhaonella thermotolerans</name>
    <dbReference type="NCBI Taxonomy" id="1070861"/>
    <lineage>
        <taxon>Bacteria</taxon>
        <taxon>Bacillati</taxon>
        <taxon>Actinomycetota</taxon>
        <taxon>Actinomycetes</taxon>
        <taxon>Streptosporangiales</taxon>
        <taxon>Streptosporangiaceae</taxon>
        <taxon>Bailinhaonella</taxon>
    </lineage>
</organism>
<evidence type="ECO:0000256" key="6">
    <source>
        <dbReference type="SAM" id="Phobius"/>
    </source>
</evidence>
<dbReference type="AlphaFoldDB" id="A0A3A4B7S8"/>
<keyword evidence="3 6" id="KW-0812">Transmembrane</keyword>
<dbReference type="Pfam" id="PF07690">
    <property type="entry name" value="MFS_1"/>
    <property type="match status" value="1"/>
</dbReference>
<feature type="transmembrane region" description="Helical" evidence="6">
    <location>
        <begin position="353"/>
        <end position="374"/>
    </location>
</feature>